<dbReference type="EMBL" id="FMVF01000012">
    <property type="protein sequence ID" value="SCY83856.1"/>
    <property type="molecule type" value="Genomic_DNA"/>
</dbReference>
<dbReference type="SUPFAM" id="SSF52266">
    <property type="entry name" value="SGNH hydrolase"/>
    <property type="match status" value="1"/>
</dbReference>
<proteinExistence type="predicted"/>
<evidence type="ECO:0000313" key="2">
    <source>
        <dbReference type="Proteomes" id="UP000199354"/>
    </source>
</evidence>
<organism evidence="1 2">
    <name type="scientific">Flavobacterium caeni</name>
    <dbReference type="NCBI Taxonomy" id="490189"/>
    <lineage>
        <taxon>Bacteria</taxon>
        <taxon>Pseudomonadati</taxon>
        <taxon>Bacteroidota</taxon>
        <taxon>Flavobacteriia</taxon>
        <taxon>Flavobacteriales</taxon>
        <taxon>Flavobacteriaceae</taxon>
        <taxon>Flavobacterium</taxon>
    </lineage>
</organism>
<dbReference type="OrthoDB" id="9761723at2"/>
<reference evidence="1 2" key="1">
    <citation type="submission" date="2016-10" db="EMBL/GenBank/DDBJ databases">
        <authorList>
            <person name="de Groot N.N."/>
        </authorList>
    </citation>
    <scope>NUCLEOTIDE SEQUENCE [LARGE SCALE GENOMIC DNA]</scope>
    <source>
        <strain evidence="1 2">CGMCC 1.7031</strain>
    </source>
</reference>
<dbReference type="AlphaFoldDB" id="A0A1G5J663"/>
<sequence>MRKTAFKLALFLSPIFLVWIAVETFYRAVPNNYTVKHDYMQANAREIGTLLFGSSHCFYGLNPKYMSGHVYNLANISQPLYYDALLFDQYIDKMPKLKRVVFCIEYSNLSHVPGTGEDDFRKYYYENYMDIDAGIVSAFDPKKYSLAFTRSLEQTWASYERFDYFGTIVDCDANGWGNNYPKVYRYKPSYNVQERLAAHEDGSTDFSANLKRLENAIARCGQRNIEVVIVSLPQSQLYTAGLNRHKLELIYATCTRLSGKYDHVRYLNLFEDRRFTDEDFFDADHLNDVGAIKCTQIVEKFLVK</sequence>
<dbReference type="RefSeq" id="WP_091144643.1">
    <property type="nucleotide sequence ID" value="NZ_FMVF01000012.1"/>
</dbReference>
<keyword evidence="2" id="KW-1185">Reference proteome</keyword>
<evidence type="ECO:0000313" key="1">
    <source>
        <dbReference type="EMBL" id="SCY83856.1"/>
    </source>
</evidence>
<dbReference type="STRING" id="490189.SAMN02927903_02567"/>
<gene>
    <name evidence="1" type="ORF">SAMN02927903_02567</name>
</gene>
<protein>
    <recommendedName>
        <fullName evidence="3">SGNH/GDSL hydrolase family protein</fullName>
    </recommendedName>
</protein>
<name>A0A1G5J663_9FLAO</name>
<dbReference type="Proteomes" id="UP000199354">
    <property type="component" value="Unassembled WGS sequence"/>
</dbReference>
<evidence type="ECO:0008006" key="3">
    <source>
        <dbReference type="Google" id="ProtNLM"/>
    </source>
</evidence>
<accession>A0A1G5J663</accession>